<keyword evidence="4" id="KW-0274">FAD</keyword>
<dbReference type="Gene3D" id="3.50.50.60">
    <property type="entry name" value="FAD/NAD(P)-binding domain"/>
    <property type="match status" value="2"/>
</dbReference>
<evidence type="ECO:0000259" key="7">
    <source>
        <dbReference type="Pfam" id="PF02852"/>
    </source>
</evidence>
<evidence type="ECO:0000256" key="5">
    <source>
        <dbReference type="ARBA" id="ARBA00023002"/>
    </source>
</evidence>
<name>A0A9D1FEB4_9FIRM</name>
<feature type="domain" description="Pyridine nucleotide-disulphide oxidoreductase dimerisation" evidence="7">
    <location>
        <begin position="332"/>
        <end position="432"/>
    </location>
</feature>
<dbReference type="InterPro" id="IPR050260">
    <property type="entry name" value="FAD-bd_OxRdtase"/>
</dbReference>
<dbReference type="PRINTS" id="PR00411">
    <property type="entry name" value="PNDRDTASEI"/>
</dbReference>
<dbReference type="SUPFAM" id="SSF55424">
    <property type="entry name" value="FAD/NAD-linked reductases, dimerisation (C-terminal) domain"/>
    <property type="match status" value="1"/>
</dbReference>
<dbReference type="Pfam" id="PF07992">
    <property type="entry name" value="Pyr_redox_2"/>
    <property type="match status" value="1"/>
</dbReference>
<dbReference type="InterPro" id="IPR004099">
    <property type="entry name" value="Pyr_nucl-diS_OxRdtase_dimer"/>
</dbReference>
<dbReference type="PRINTS" id="PR00368">
    <property type="entry name" value="FADPNR"/>
</dbReference>
<evidence type="ECO:0000256" key="3">
    <source>
        <dbReference type="ARBA" id="ARBA00022630"/>
    </source>
</evidence>
<dbReference type="NCBIfam" id="NF007123">
    <property type="entry name" value="PRK09564.1"/>
    <property type="match status" value="1"/>
</dbReference>
<dbReference type="Pfam" id="PF02852">
    <property type="entry name" value="Pyr_redox_dim"/>
    <property type="match status" value="1"/>
</dbReference>
<reference evidence="9" key="2">
    <citation type="journal article" date="2021" name="PeerJ">
        <title>Extensive microbial diversity within the chicken gut microbiome revealed by metagenomics and culture.</title>
        <authorList>
            <person name="Gilroy R."/>
            <person name="Ravi A."/>
            <person name="Getino M."/>
            <person name="Pursley I."/>
            <person name="Horton D.L."/>
            <person name="Alikhan N.F."/>
            <person name="Baker D."/>
            <person name="Gharbi K."/>
            <person name="Hall N."/>
            <person name="Watson M."/>
            <person name="Adriaenssens E.M."/>
            <person name="Foster-Nyarko E."/>
            <person name="Jarju S."/>
            <person name="Secka A."/>
            <person name="Antonio M."/>
            <person name="Oren A."/>
            <person name="Chaudhuri R.R."/>
            <person name="La Ragione R."/>
            <person name="Hildebrand F."/>
            <person name="Pallen M.J."/>
        </authorList>
    </citation>
    <scope>NUCLEOTIDE SEQUENCE</scope>
    <source>
        <strain evidence="9">ChiHjej10B9-9673</strain>
    </source>
</reference>
<dbReference type="GO" id="GO:0050451">
    <property type="term" value="F:CoA-disulfide reductase (NADPH) activity"/>
    <property type="evidence" value="ECO:0007669"/>
    <property type="project" value="UniProtKB-EC"/>
</dbReference>
<sequence length="446" mass="48515">MTVVVIGGDAAGMSAASRISRKARGSQVIVFEKTDVVSYGACGLPYYIGGVNDDIELVKIRSADEFRAGGVDLRLRHEVTAVDVVAKTVTVRRLEDGTEFVQGWDKLLIATGSRPVFPAIEGRELENVFVLKTIPQAEEIKRAVLSDKVQRVAIIGGGFIGLEMCEAILNRGKKPLLFEAMDHVMGGYDELFQTALEEQIVKKGVELRTGELVQRIEGRDGAVCGISTSKGRYEVDAVVFAIGVQPNTELFTDPRFKKLKNGAIITTDAMETGVPDVYAAGDCATLYNAVTGKLDYIALGTNANKQGRLAADAMLGHEVHFNRTLGTSILRVMDFEMGKTGVSEREAKECGLDYGTATVQNISHSPYYTCPAPYTLTAKIVYDRKTHVLLGAQIMGEHEAAMRINIFACAVDRKMTTEELGMLDMAYSPSVTYIWDIVHVVANAAK</sequence>
<dbReference type="InterPro" id="IPR016156">
    <property type="entry name" value="FAD/NAD-linked_Rdtase_dimer_sf"/>
</dbReference>
<gene>
    <name evidence="9" type="ORF">IAC18_05270</name>
</gene>
<dbReference type="EMBL" id="DVJK01000147">
    <property type="protein sequence ID" value="HIS66956.1"/>
    <property type="molecule type" value="Genomic_DNA"/>
</dbReference>
<dbReference type="SUPFAM" id="SSF51905">
    <property type="entry name" value="FAD/NAD(P)-binding domain"/>
    <property type="match status" value="1"/>
</dbReference>
<keyword evidence="6" id="KW-0676">Redox-active center</keyword>
<evidence type="ECO:0000256" key="4">
    <source>
        <dbReference type="ARBA" id="ARBA00022827"/>
    </source>
</evidence>
<comment type="caution">
    <text evidence="9">The sequence shown here is derived from an EMBL/GenBank/DDBJ whole genome shotgun (WGS) entry which is preliminary data.</text>
</comment>
<dbReference type="EC" id="1.8.1.14" evidence="9"/>
<evidence type="ECO:0000259" key="8">
    <source>
        <dbReference type="Pfam" id="PF07992"/>
    </source>
</evidence>
<keyword evidence="3" id="KW-0285">Flavoprotein</keyword>
<feature type="domain" description="FAD/NAD(P)-binding" evidence="8">
    <location>
        <begin position="2"/>
        <end position="307"/>
    </location>
</feature>
<evidence type="ECO:0000313" key="9">
    <source>
        <dbReference type="EMBL" id="HIS66956.1"/>
    </source>
</evidence>
<dbReference type="PANTHER" id="PTHR43429:SF1">
    <property type="entry name" value="NAD(P)H SULFUR OXIDOREDUCTASE (COA-DEPENDENT)"/>
    <property type="match status" value="1"/>
</dbReference>
<comment type="similarity">
    <text evidence="2">Belongs to the class-III pyridine nucleotide-disulfide oxidoreductase family.</text>
</comment>
<keyword evidence="5 9" id="KW-0560">Oxidoreductase</keyword>
<dbReference type="Proteomes" id="UP000824001">
    <property type="component" value="Unassembled WGS sequence"/>
</dbReference>
<accession>A0A9D1FEB4</accession>
<evidence type="ECO:0000313" key="10">
    <source>
        <dbReference type="Proteomes" id="UP000824001"/>
    </source>
</evidence>
<reference evidence="9" key="1">
    <citation type="submission" date="2020-10" db="EMBL/GenBank/DDBJ databases">
        <authorList>
            <person name="Gilroy R."/>
        </authorList>
    </citation>
    <scope>NUCLEOTIDE SEQUENCE</scope>
    <source>
        <strain evidence="9">ChiHjej10B9-9673</strain>
    </source>
</reference>
<comment type="cofactor">
    <cofactor evidence="1">
        <name>FAD</name>
        <dbReference type="ChEBI" id="CHEBI:57692"/>
    </cofactor>
</comment>
<dbReference type="PANTHER" id="PTHR43429">
    <property type="entry name" value="PYRIDINE NUCLEOTIDE-DISULFIDE OXIDOREDUCTASE DOMAIN-CONTAINING"/>
    <property type="match status" value="1"/>
</dbReference>
<dbReference type="InterPro" id="IPR023753">
    <property type="entry name" value="FAD/NAD-binding_dom"/>
</dbReference>
<organism evidence="9 10">
    <name type="scientific">Candidatus Scatomorpha merdipullorum</name>
    <dbReference type="NCBI Taxonomy" id="2840927"/>
    <lineage>
        <taxon>Bacteria</taxon>
        <taxon>Bacillati</taxon>
        <taxon>Bacillota</taxon>
        <taxon>Clostridia</taxon>
        <taxon>Eubacteriales</taxon>
        <taxon>Candidatus Scatomorpha</taxon>
    </lineage>
</organism>
<evidence type="ECO:0000256" key="2">
    <source>
        <dbReference type="ARBA" id="ARBA00009130"/>
    </source>
</evidence>
<protein>
    <submittedName>
        <fullName evidence="9">CoA-disulfide reductase</fullName>
        <ecNumber evidence="9">1.8.1.14</ecNumber>
    </submittedName>
</protein>
<dbReference type="InterPro" id="IPR036188">
    <property type="entry name" value="FAD/NAD-bd_sf"/>
</dbReference>
<proteinExistence type="inferred from homology"/>
<evidence type="ECO:0000256" key="1">
    <source>
        <dbReference type="ARBA" id="ARBA00001974"/>
    </source>
</evidence>
<evidence type="ECO:0000256" key="6">
    <source>
        <dbReference type="ARBA" id="ARBA00023284"/>
    </source>
</evidence>
<dbReference type="AlphaFoldDB" id="A0A9D1FEB4"/>